<keyword evidence="5" id="KW-0808">Transferase</keyword>
<accession>A0AAJ0G7B7</accession>
<dbReference type="InterPro" id="IPR004045">
    <property type="entry name" value="Glutathione_S-Trfase_N"/>
</dbReference>
<organism evidence="5 6">
    <name type="scientific">Extremus antarcticus</name>
    <dbReference type="NCBI Taxonomy" id="702011"/>
    <lineage>
        <taxon>Eukaryota</taxon>
        <taxon>Fungi</taxon>
        <taxon>Dikarya</taxon>
        <taxon>Ascomycota</taxon>
        <taxon>Pezizomycotina</taxon>
        <taxon>Dothideomycetes</taxon>
        <taxon>Dothideomycetidae</taxon>
        <taxon>Mycosphaerellales</taxon>
        <taxon>Extremaceae</taxon>
        <taxon>Extremus</taxon>
    </lineage>
</organism>
<feature type="domain" description="GST N-terminal" evidence="3">
    <location>
        <begin position="5"/>
        <end position="102"/>
    </location>
</feature>
<dbReference type="Pfam" id="PF13409">
    <property type="entry name" value="GST_N_2"/>
    <property type="match status" value="1"/>
</dbReference>
<dbReference type="SFLD" id="SFLDG00358">
    <property type="entry name" value="Main_(cytGST)"/>
    <property type="match status" value="1"/>
</dbReference>
<dbReference type="Gene3D" id="3.40.30.10">
    <property type="entry name" value="Glutaredoxin"/>
    <property type="match status" value="1"/>
</dbReference>
<sequence>MAPQQADIDLYTSGTPNGQKISSTLEELGLKYTVHNVEISKNVQKEDWFLDINRETSRTTLLVPSANGRIPAIVDKTSGKPKRVFEGAAIQLYLCEKYDKDHSISFKYDSDQYWEMVEWLVWMQSGLGPMQGQANHFYRYAPEKIDYAIKRYQTETKRLYQVLNDRLATQSSAGHGLWIVGGKYTIVDLCCFSWVNWAEWAGVETKPFPELQKWLETIQQRPAVGRGVDVPTKFEMKEKMRTKEGEEEYAKHHSNWVLQGMEKDQEKHQK</sequence>
<feature type="domain" description="GST C-terminal" evidence="4">
    <location>
        <begin position="109"/>
        <end position="240"/>
    </location>
</feature>
<comment type="caution">
    <text evidence="5">The sequence shown here is derived from an EMBL/GenBank/DDBJ whole genome shotgun (WGS) entry which is preliminary data.</text>
</comment>
<evidence type="ECO:0000259" key="4">
    <source>
        <dbReference type="PROSITE" id="PS50405"/>
    </source>
</evidence>
<reference evidence="5" key="1">
    <citation type="submission" date="2023-04" db="EMBL/GenBank/DDBJ databases">
        <title>Black Yeasts Isolated from many extreme environments.</title>
        <authorList>
            <person name="Coleine C."/>
            <person name="Stajich J.E."/>
            <person name="Selbmann L."/>
        </authorList>
    </citation>
    <scope>NUCLEOTIDE SEQUENCE</scope>
    <source>
        <strain evidence="5">CCFEE 5312</strain>
    </source>
</reference>
<proteinExistence type="inferred from homology"/>
<protein>
    <submittedName>
        <fullName evidence="5">Glutathione S-transferase 2</fullName>
        <ecNumber evidence="5">2.5.1.18</ecNumber>
    </submittedName>
</protein>
<dbReference type="GO" id="GO:0004364">
    <property type="term" value="F:glutathione transferase activity"/>
    <property type="evidence" value="ECO:0007669"/>
    <property type="project" value="UniProtKB-EC"/>
</dbReference>
<keyword evidence="6" id="KW-1185">Reference proteome</keyword>
<dbReference type="InterPro" id="IPR040079">
    <property type="entry name" value="Glutathione_S-Trfase"/>
</dbReference>
<dbReference type="SFLD" id="SFLDS00019">
    <property type="entry name" value="Glutathione_Transferase_(cytos"/>
    <property type="match status" value="1"/>
</dbReference>
<dbReference type="CDD" id="cd03048">
    <property type="entry name" value="GST_N_Ure2p_like"/>
    <property type="match status" value="1"/>
</dbReference>
<dbReference type="InterPro" id="IPR004046">
    <property type="entry name" value="GST_C"/>
</dbReference>
<feature type="compositionally biased region" description="Basic and acidic residues" evidence="2">
    <location>
        <begin position="241"/>
        <end position="251"/>
    </location>
</feature>
<comment type="similarity">
    <text evidence="1">Belongs to the GST superfamily.</text>
</comment>
<dbReference type="Pfam" id="PF00043">
    <property type="entry name" value="GST_C"/>
    <property type="match status" value="1"/>
</dbReference>
<dbReference type="InterPro" id="IPR036282">
    <property type="entry name" value="Glutathione-S-Trfase_C_sf"/>
</dbReference>
<dbReference type="InterPro" id="IPR036249">
    <property type="entry name" value="Thioredoxin-like_sf"/>
</dbReference>
<dbReference type="SUPFAM" id="SSF47616">
    <property type="entry name" value="GST C-terminal domain-like"/>
    <property type="match status" value="1"/>
</dbReference>
<dbReference type="AlphaFoldDB" id="A0AAJ0G7B7"/>
<dbReference type="Gene3D" id="1.20.1050.10">
    <property type="match status" value="1"/>
</dbReference>
<dbReference type="PANTHER" id="PTHR44051:SF8">
    <property type="entry name" value="GLUTATHIONE S-TRANSFERASE GSTA"/>
    <property type="match status" value="1"/>
</dbReference>
<feature type="region of interest" description="Disordered" evidence="2">
    <location>
        <begin position="241"/>
        <end position="270"/>
    </location>
</feature>
<evidence type="ECO:0000313" key="6">
    <source>
        <dbReference type="Proteomes" id="UP001271007"/>
    </source>
</evidence>
<evidence type="ECO:0000256" key="2">
    <source>
        <dbReference type="SAM" id="MobiDB-lite"/>
    </source>
</evidence>
<evidence type="ECO:0000259" key="3">
    <source>
        <dbReference type="PROSITE" id="PS50404"/>
    </source>
</evidence>
<dbReference type="SUPFAM" id="SSF52833">
    <property type="entry name" value="Thioredoxin-like"/>
    <property type="match status" value="1"/>
</dbReference>
<dbReference type="PROSITE" id="PS50405">
    <property type="entry name" value="GST_CTER"/>
    <property type="match status" value="1"/>
</dbReference>
<dbReference type="PANTHER" id="PTHR44051">
    <property type="entry name" value="GLUTATHIONE S-TRANSFERASE-RELATED"/>
    <property type="match status" value="1"/>
</dbReference>
<evidence type="ECO:0000256" key="1">
    <source>
        <dbReference type="ARBA" id="ARBA00007409"/>
    </source>
</evidence>
<name>A0AAJ0G7B7_9PEZI</name>
<dbReference type="PROSITE" id="PS50404">
    <property type="entry name" value="GST_NTER"/>
    <property type="match status" value="1"/>
</dbReference>
<evidence type="ECO:0000313" key="5">
    <source>
        <dbReference type="EMBL" id="KAK3046706.1"/>
    </source>
</evidence>
<gene>
    <name evidence="5" type="primary">GST2_5</name>
    <name evidence="5" type="ORF">LTR09_011853</name>
</gene>
<dbReference type="SFLD" id="SFLDG01151">
    <property type="entry name" value="Main.2:_Nu-like"/>
    <property type="match status" value="1"/>
</dbReference>
<dbReference type="InterPro" id="IPR010987">
    <property type="entry name" value="Glutathione-S-Trfase_C-like"/>
</dbReference>
<dbReference type="EMBL" id="JAWDJX010000083">
    <property type="protein sequence ID" value="KAK3046706.1"/>
    <property type="molecule type" value="Genomic_DNA"/>
</dbReference>
<feature type="compositionally biased region" description="Basic and acidic residues" evidence="2">
    <location>
        <begin position="261"/>
        <end position="270"/>
    </location>
</feature>
<dbReference type="Proteomes" id="UP001271007">
    <property type="component" value="Unassembled WGS sequence"/>
</dbReference>
<dbReference type="EC" id="2.5.1.18" evidence="5"/>